<accession>C2KXD8</accession>
<evidence type="ECO:0000313" key="2">
    <source>
        <dbReference type="Proteomes" id="UP000004121"/>
    </source>
</evidence>
<dbReference type="AlphaFoldDB" id="C2KXD8"/>
<sequence>MQSRDKPDFSFYVLEGIFWDSIFQKIYFISYISSSIFQNIYFRIYIVEHIF</sequence>
<reference evidence="1 2" key="1">
    <citation type="submission" date="2009-04" db="EMBL/GenBank/DDBJ databases">
        <authorList>
            <person name="Qin X."/>
            <person name="Bachman B."/>
            <person name="Battles P."/>
            <person name="Bell A."/>
            <person name="Bess C."/>
            <person name="Bickham C."/>
            <person name="Chaboub L."/>
            <person name="Chen D."/>
            <person name="Coyle M."/>
            <person name="Deiros D.R."/>
            <person name="Dinh H."/>
            <person name="Forbes L."/>
            <person name="Fowler G."/>
            <person name="Francisco L."/>
            <person name="Fu Q."/>
            <person name="Gubbala S."/>
            <person name="Hale W."/>
            <person name="Han Y."/>
            <person name="Hemphill L."/>
            <person name="Highlander S.K."/>
            <person name="Hirani K."/>
            <person name="Hogues M."/>
            <person name="Jackson L."/>
            <person name="Jakkamsetti A."/>
            <person name="Javaid M."/>
            <person name="Jiang H."/>
            <person name="Korchina V."/>
            <person name="Kovar C."/>
            <person name="Lara F."/>
            <person name="Lee S."/>
            <person name="Mata R."/>
            <person name="Mathew T."/>
            <person name="Moen C."/>
            <person name="Morales K."/>
            <person name="Munidasa M."/>
            <person name="Nazareth L."/>
            <person name="Ngo R."/>
            <person name="Nguyen L."/>
            <person name="Okwuonu G."/>
            <person name="Ongeri F."/>
            <person name="Patil S."/>
            <person name="Petrosino J."/>
            <person name="Pham C."/>
            <person name="Pham P."/>
            <person name="Pu L.-L."/>
            <person name="Puazo M."/>
            <person name="Raj R."/>
            <person name="Reid J."/>
            <person name="Rouhana J."/>
            <person name="Saada N."/>
            <person name="Shang Y."/>
            <person name="Simmons D."/>
            <person name="Thornton R."/>
            <person name="Warren J."/>
            <person name="Weissenberger G."/>
            <person name="Zhang J."/>
            <person name="Zhang L."/>
            <person name="Zhou C."/>
            <person name="Zhu D."/>
            <person name="Muzny D."/>
            <person name="Worley K."/>
            <person name="Gibbs R."/>
        </authorList>
    </citation>
    <scope>NUCLEOTIDE SEQUENCE [LARGE SCALE GENOMIC DNA]</scope>
    <source>
        <strain evidence="1 2">F0268</strain>
    </source>
</reference>
<evidence type="ECO:0000313" key="1">
    <source>
        <dbReference type="EMBL" id="EEJ51576.1"/>
    </source>
</evidence>
<gene>
    <name evidence="1" type="ORF">HMPREF6123_1157</name>
</gene>
<protein>
    <submittedName>
        <fullName evidence="1">Uncharacterized protein</fullName>
    </submittedName>
</protein>
<dbReference type="EMBL" id="ACKX01000115">
    <property type="protein sequence ID" value="EEJ51576.1"/>
    <property type="molecule type" value="Genomic_DNA"/>
</dbReference>
<proteinExistence type="predicted"/>
<dbReference type="InParanoid" id="C2KXD8"/>
<dbReference type="Proteomes" id="UP000004121">
    <property type="component" value="Unassembled WGS sequence"/>
</dbReference>
<comment type="caution">
    <text evidence="1">The sequence shown here is derived from an EMBL/GenBank/DDBJ whole genome shotgun (WGS) entry which is preliminary data.</text>
</comment>
<organism evidence="1 2">
    <name type="scientific">Oribacterium sinus F0268</name>
    <dbReference type="NCBI Taxonomy" id="585501"/>
    <lineage>
        <taxon>Bacteria</taxon>
        <taxon>Bacillati</taxon>
        <taxon>Bacillota</taxon>
        <taxon>Clostridia</taxon>
        <taxon>Lachnospirales</taxon>
        <taxon>Lachnospiraceae</taxon>
        <taxon>Oribacterium</taxon>
    </lineage>
</organism>
<dbReference type="STRING" id="585501.HMPREF6123_1157"/>
<keyword evidence="2" id="KW-1185">Reference proteome</keyword>
<name>C2KXD8_9FIRM</name>
<dbReference type="HOGENOM" id="CLU_3101596_0_0_9"/>